<evidence type="ECO:0000313" key="5">
    <source>
        <dbReference type="Proteomes" id="UP000294650"/>
    </source>
</evidence>
<dbReference type="PRINTS" id="PR00413">
    <property type="entry name" value="HADHALOGNASE"/>
</dbReference>
<dbReference type="Gene3D" id="1.20.120.710">
    <property type="entry name" value="Haloacid dehalogenase hydrolase-like domain"/>
    <property type="match status" value="1"/>
</dbReference>
<dbReference type="PANTHER" id="PTHR46470">
    <property type="entry name" value="N-ACYLNEURAMINATE-9-PHOSPHATASE"/>
    <property type="match status" value="1"/>
</dbReference>
<gene>
    <name evidence="4" type="ORF">EDD68_11762</name>
</gene>
<dbReference type="InterPro" id="IPR036412">
    <property type="entry name" value="HAD-like_sf"/>
</dbReference>
<sequence length="228" mass="26185">MIDTVIFDLDGTLTDHEQTEQEALTAFFDQIVPATKEFSNEELMNLWEQESDRLLQDYFKGRITLERRRILRMQAIFREMGKTLSEQEAYHNHQQYVDTYLGNVAVFPDVSDVLSSLKKYKLGIVSNGESDVQRSKLKGAKIDHFFSAVVISGDLNISKPDPAIFQECLGQLRTRPERAIYVGDHPQKDVGGAVKSGMYGVFIDRHQKQRKNPIPIWRLFGPFKNCLN</sequence>
<dbReference type="NCBIfam" id="TIGR01509">
    <property type="entry name" value="HAD-SF-IA-v3"/>
    <property type="match status" value="1"/>
</dbReference>
<dbReference type="RefSeq" id="WP_132372417.1">
    <property type="nucleotide sequence ID" value="NZ_SMAN01000017.1"/>
</dbReference>
<reference evidence="4 5" key="1">
    <citation type="submission" date="2019-03" db="EMBL/GenBank/DDBJ databases">
        <title>Genomic Encyclopedia of Type Strains, Phase IV (KMG-IV): sequencing the most valuable type-strain genomes for metagenomic binning, comparative biology and taxonomic classification.</title>
        <authorList>
            <person name="Goeker M."/>
        </authorList>
    </citation>
    <scope>NUCLEOTIDE SEQUENCE [LARGE SCALE GENOMIC DNA]</scope>
    <source>
        <strain evidence="4 5">DSM 25894</strain>
    </source>
</reference>
<dbReference type="SFLD" id="SFLDG01129">
    <property type="entry name" value="C1.5:_HAD__Beta-PGM__Phosphata"/>
    <property type="match status" value="1"/>
</dbReference>
<keyword evidence="3" id="KW-0460">Magnesium</keyword>
<dbReference type="OrthoDB" id="9809962at2"/>
<dbReference type="InterPro" id="IPR006439">
    <property type="entry name" value="HAD-SF_hydro_IA"/>
</dbReference>
<dbReference type="InterPro" id="IPR051400">
    <property type="entry name" value="HAD-like_hydrolase"/>
</dbReference>
<evidence type="ECO:0000256" key="3">
    <source>
        <dbReference type="ARBA" id="ARBA00022842"/>
    </source>
</evidence>
<dbReference type="GO" id="GO:0016787">
    <property type="term" value="F:hydrolase activity"/>
    <property type="evidence" value="ECO:0007669"/>
    <property type="project" value="UniProtKB-KW"/>
</dbReference>
<dbReference type="Gene3D" id="3.40.50.1000">
    <property type="entry name" value="HAD superfamily/HAD-like"/>
    <property type="match status" value="1"/>
</dbReference>
<name>A0A4R3MTB7_9BACI</name>
<comment type="caution">
    <text evidence="4">The sequence shown here is derived from an EMBL/GenBank/DDBJ whole genome shotgun (WGS) entry which is preliminary data.</text>
</comment>
<dbReference type="GO" id="GO:0044281">
    <property type="term" value="P:small molecule metabolic process"/>
    <property type="evidence" value="ECO:0007669"/>
    <property type="project" value="UniProtKB-ARBA"/>
</dbReference>
<dbReference type="Pfam" id="PF13419">
    <property type="entry name" value="HAD_2"/>
    <property type="match status" value="1"/>
</dbReference>
<keyword evidence="5" id="KW-1185">Reference proteome</keyword>
<protein>
    <submittedName>
        <fullName evidence="4">Putative hydrolase of the HAD superfamily</fullName>
    </submittedName>
</protein>
<dbReference type="InterPro" id="IPR041492">
    <property type="entry name" value="HAD_2"/>
</dbReference>
<evidence type="ECO:0000256" key="2">
    <source>
        <dbReference type="ARBA" id="ARBA00022801"/>
    </source>
</evidence>
<comment type="cofactor">
    <cofactor evidence="1">
        <name>Mg(2+)</name>
        <dbReference type="ChEBI" id="CHEBI:18420"/>
    </cofactor>
</comment>
<organism evidence="4 5">
    <name type="scientific">Melghiribacillus thermohalophilus</name>
    <dbReference type="NCBI Taxonomy" id="1324956"/>
    <lineage>
        <taxon>Bacteria</taxon>
        <taxon>Bacillati</taxon>
        <taxon>Bacillota</taxon>
        <taxon>Bacilli</taxon>
        <taxon>Bacillales</taxon>
        <taxon>Bacillaceae</taxon>
        <taxon>Melghiribacillus</taxon>
    </lineage>
</organism>
<dbReference type="NCBIfam" id="TIGR01549">
    <property type="entry name" value="HAD-SF-IA-v1"/>
    <property type="match status" value="1"/>
</dbReference>
<dbReference type="Proteomes" id="UP000294650">
    <property type="component" value="Unassembled WGS sequence"/>
</dbReference>
<dbReference type="SUPFAM" id="SSF56784">
    <property type="entry name" value="HAD-like"/>
    <property type="match status" value="1"/>
</dbReference>
<dbReference type="SFLD" id="SFLDS00003">
    <property type="entry name" value="Haloacid_Dehalogenase"/>
    <property type="match status" value="1"/>
</dbReference>
<dbReference type="AlphaFoldDB" id="A0A4R3MTB7"/>
<dbReference type="InterPro" id="IPR023214">
    <property type="entry name" value="HAD_sf"/>
</dbReference>
<accession>A0A4R3MTB7</accession>
<keyword evidence="2 4" id="KW-0378">Hydrolase</keyword>
<evidence type="ECO:0000256" key="1">
    <source>
        <dbReference type="ARBA" id="ARBA00001946"/>
    </source>
</evidence>
<dbReference type="EMBL" id="SMAN01000017">
    <property type="protein sequence ID" value="TCT19668.1"/>
    <property type="molecule type" value="Genomic_DNA"/>
</dbReference>
<dbReference type="PANTHER" id="PTHR46470:SF4">
    <property type="entry name" value="5-AMINO-6-(5-PHOSPHO-D-RIBITYLAMINO)URACIL PHOSPHATASE YIGB"/>
    <property type="match status" value="1"/>
</dbReference>
<evidence type="ECO:0000313" key="4">
    <source>
        <dbReference type="EMBL" id="TCT19668.1"/>
    </source>
</evidence>
<proteinExistence type="predicted"/>